<keyword evidence="2" id="KW-1185">Reference proteome</keyword>
<organism evidence="1 2">
    <name type="scientific">Lactiplantibacillus plajomi</name>
    <dbReference type="NCBI Taxonomy" id="1457217"/>
    <lineage>
        <taxon>Bacteria</taxon>
        <taxon>Bacillati</taxon>
        <taxon>Bacillota</taxon>
        <taxon>Bacilli</taxon>
        <taxon>Lactobacillales</taxon>
        <taxon>Lactobacillaceae</taxon>
        <taxon>Lactiplantibacillus</taxon>
    </lineage>
</organism>
<dbReference type="Pfam" id="PF10934">
    <property type="entry name" value="Sheath_initiator"/>
    <property type="match status" value="1"/>
</dbReference>
<evidence type="ECO:0000313" key="1">
    <source>
        <dbReference type="EMBL" id="MFC0423090.1"/>
    </source>
</evidence>
<dbReference type="SUPFAM" id="SSF160719">
    <property type="entry name" value="gpW/gp25-like"/>
    <property type="match status" value="1"/>
</dbReference>
<proteinExistence type="predicted"/>
<dbReference type="EMBL" id="JBHLUK010000014">
    <property type="protein sequence ID" value="MFC0423090.1"/>
    <property type="molecule type" value="Genomic_DNA"/>
</dbReference>
<gene>
    <name evidence="1" type="ORF">ACFFGS_02845</name>
</gene>
<dbReference type="RefSeq" id="WP_225425688.1">
    <property type="nucleotide sequence ID" value="NZ_BAABRM010000026.1"/>
</dbReference>
<name>A0ABV6K4A8_9LACO</name>
<comment type="caution">
    <text evidence="1">The sequence shown here is derived from an EMBL/GenBank/DDBJ whole genome shotgun (WGS) entry which is preliminary data.</text>
</comment>
<dbReference type="Proteomes" id="UP001589855">
    <property type="component" value="Unassembled WGS sequence"/>
</dbReference>
<reference evidence="1 2" key="1">
    <citation type="submission" date="2024-09" db="EMBL/GenBank/DDBJ databases">
        <authorList>
            <person name="Sun Q."/>
            <person name="Mori K."/>
        </authorList>
    </citation>
    <scope>NUCLEOTIDE SEQUENCE [LARGE SCALE GENOMIC DNA]</scope>
    <source>
        <strain evidence="1 2">TBRC 4575</strain>
    </source>
</reference>
<protein>
    <submittedName>
        <fullName evidence="1">DUF2634 domain-containing protein</fullName>
    </submittedName>
</protein>
<dbReference type="InterPro" id="IPR020288">
    <property type="entry name" value="Sheath_initiator"/>
</dbReference>
<evidence type="ECO:0000313" key="2">
    <source>
        <dbReference type="Proteomes" id="UP001589855"/>
    </source>
</evidence>
<sequence>MDDENLVTDTTTDEDSLDVIEDEVQEVTLTSRTYKVTNGRIIGMTDDLDAMVQAIDKIMRTERFVFPIYSDQYGNDFEELLGKDFDYAQVEVERMLTEALEADDRVGEVQVDTIERTDANTLTVTATVSTVHGDVPIETEVNMGESGTIN</sequence>
<accession>A0ABV6K4A8</accession>